<dbReference type="EMBL" id="MN584918">
    <property type="protein sequence ID" value="QFR59830.1"/>
    <property type="molecule type" value="Genomic_DNA"/>
</dbReference>
<gene>
    <name evidence="1" type="ORF">VOWphi5012_046</name>
</gene>
<organism evidence="1 2">
    <name type="scientific">Vibrio phage phi50-12</name>
    <dbReference type="NCBI Taxonomy" id="2654972"/>
    <lineage>
        <taxon>Viruses</taxon>
        <taxon>Duplodnaviria</taxon>
        <taxon>Heunggongvirae</taxon>
        <taxon>Uroviricota</taxon>
        <taxon>Caudoviricetes</taxon>
        <taxon>Schitoviridae</taxon>
        <taxon>Penintadodekavirus</taxon>
        <taxon>Penintadodekavirus 5012</taxon>
    </lineage>
</organism>
<evidence type="ECO:0000313" key="2">
    <source>
        <dbReference type="Proteomes" id="UP000325783"/>
    </source>
</evidence>
<dbReference type="Proteomes" id="UP000325783">
    <property type="component" value="Segment"/>
</dbReference>
<accession>A0A5P8PRA7</accession>
<protein>
    <submittedName>
        <fullName evidence="1">Uncharacterized protein</fullName>
    </submittedName>
</protein>
<evidence type="ECO:0000313" key="1">
    <source>
        <dbReference type="EMBL" id="QFR59830.1"/>
    </source>
</evidence>
<sequence length="84" mass="9560">MARRKRKLVIKVGNSIHRGNHLRVTIRELYGKTITVIANVNGHVSTDDNPFLVKYLKNYSHNKYVLSPNEYDIILEKPLGGSNA</sequence>
<reference evidence="1 2" key="1">
    <citation type="submission" date="2019-10" db="EMBL/GenBank/DDBJ databases">
        <authorList>
            <person name="Lin L.C."/>
        </authorList>
    </citation>
    <scope>NUCLEOTIDE SEQUENCE [LARGE SCALE GENOMIC DNA]</scope>
</reference>
<keyword evidence="2" id="KW-1185">Reference proteome</keyword>
<name>A0A5P8PRA7_9CAUD</name>
<proteinExistence type="predicted"/>